<reference evidence="1" key="1">
    <citation type="submission" date="2022-11" db="EMBL/GenBank/DDBJ databases">
        <title>Minimal conservation of predation-associated metabolite biosynthetic gene clusters underscores biosynthetic potential of Myxococcota including descriptions for ten novel species: Archangium lansinium sp. nov., Myxococcus landrumus sp. nov., Nannocystis bai.</title>
        <authorList>
            <person name="Ahearne A."/>
            <person name="Stevens C."/>
            <person name="Phillips K."/>
        </authorList>
    </citation>
    <scope>NUCLEOTIDE SEQUENCE</scope>
    <source>
        <strain evidence="1">Na p29</strain>
    </source>
</reference>
<proteinExistence type="predicted"/>
<organism evidence="1 2">
    <name type="scientific">Nannocystis pusilla</name>
    <dbReference type="NCBI Taxonomy" id="889268"/>
    <lineage>
        <taxon>Bacteria</taxon>
        <taxon>Pseudomonadati</taxon>
        <taxon>Myxococcota</taxon>
        <taxon>Polyangia</taxon>
        <taxon>Nannocystales</taxon>
        <taxon>Nannocystaceae</taxon>
        <taxon>Nannocystis</taxon>
    </lineage>
</organism>
<evidence type="ECO:0000313" key="1">
    <source>
        <dbReference type="EMBL" id="MCY1014003.1"/>
    </source>
</evidence>
<dbReference type="InterPro" id="IPR027417">
    <property type="entry name" value="P-loop_NTPase"/>
</dbReference>
<sequence length="97" mass="10543">MRSRVLQYFGLGKTERTGDKTGPLLDEEDDPALMMTGDALTQAILENIRLRRSVLVTGPRGCGKSFCAEQAIKLAKAQGIIGGSRFCRATGRSRATR</sequence>
<dbReference type="AlphaFoldDB" id="A0A9X3F120"/>
<keyword evidence="2" id="KW-1185">Reference proteome</keyword>
<protein>
    <submittedName>
        <fullName evidence="1">Uncharacterized protein</fullName>
    </submittedName>
</protein>
<comment type="caution">
    <text evidence="1">The sequence shown here is derived from an EMBL/GenBank/DDBJ whole genome shotgun (WGS) entry which is preliminary data.</text>
</comment>
<evidence type="ECO:0000313" key="2">
    <source>
        <dbReference type="Proteomes" id="UP001150924"/>
    </source>
</evidence>
<dbReference type="SUPFAM" id="SSF52540">
    <property type="entry name" value="P-loop containing nucleoside triphosphate hydrolases"/>
    <property type="match status" value="1"/>
</dbReference>
<dbReference type="Proteomes" id="UP001150924">
    <property type="component" value="Unassembled WGS sequence"/>
</dbReference>
<accession>A0A9X3F120</accession>
<name>A0A9X3F120_9BACT</name>
<gene>
    <name evidence="1" type="ORF">OV079_52480</name>
</gene>
<dbReference type="RefSeq" id="WP_267778202.1">
    <property type="nucleotide sequence ID" value="NZ_JAPNKE010000002.1"/>
</dbReference>
<dbReference type="EMBL" id="JAPNKE010000002">
    <property type="protein sequence ID" value="MCY1014003.1"/>
    <property type="molecule type" value="Genomic_DNA"/>
</dbReference>